<keyword evidence="1" id="KW-0812">Transmembrane</keyword>
<keyword evidence="3" id="KW-1185">Reference proteome</keyword>
<accession>A0A7W7EZK0</accession>
<feature type="transmembrane region" description="Helical" evidence="1">
    <location>
        <begin position="192"/>
        <end position="216"/>
    </location>
</feature>
<evidence type="ECO:0000313" key="3">
    <source>
        <dbReference type="Proteomes" id="UP000574769"/>
    </source>
</evidence>
<reference evidence="2 3" key="1">
    <citation type="submission" date="2020-08" db="EMBL/GenBank/DDBJ databases">
        <title>Genomic Encyclopedia of Type Strains, Phase IV (KMG-IV): sequencing the most valuable type-strain genomes for metagenomic binning, comparative biology and taxonomic classification.</title>
        <authorList>
            <person name="Goeker M."/>
        </authorList>
    </citation>
    <scope>NUCLEOTIDE SEQUENCE [LARGE SCALE GENOMIC DNA]</scope>
    <source>
        <strain evidence="2 3">DSM 15867</strain>
    </source>
</reference>
<feature type="transmembrane region" description="Helical" evidence="1">
    <location>
        <begin position="145"/>
        <end position="165"/>
    </location>
</feature>
<dbReference type="PANTHER" id="PTHR34219:SF3">
    <property type="entry name" value="BLL7967 PROTEIN"/>
    <property type="match status" value="1"/>
</dbReference>
<keyword evidence="1" id="KW-1133">Transmembrane helix</keyword>
<dbReference type="PANTHER" id="PTHR34219">
    <property type="entry name" value="IRON-REGULATED INNER MEMBRANE PROTEIN-RELATED"/>
    <property type="match status" value="1"/>
</dbReference>
<organism evidence="2 3">
    <name type="scientific">Sphingomonas abaci</name>
    <dbReference type="NCBI Taxonomy" id="237611"/>
    <lineage>
        <taxon>Bacteria</taxon>
        <taxon>Pseudomonadati</taxon>
        <taxon>Pseudomonadota</taxon>
        <taxon>Alphaproteobacteria</taxon>
        <taxon>Sphingomonadales</taxon>
        <taxon>Sphingomonadaceae</taxon>
        <taxon>Sphingomonas</taxon>
    </lineage>
</organism>
<keyword evidence="1" id="KW-0472">Membrane</keyword>
<evidence type="ECO:0000313" key="2">
    <source>
        <dbReference type="EMBL" id="MBB4619787.1"/>
    </source>
</evidence>
<dbReference type="Pfam" id="PF03929">
    <property type="entry name" value="PepSY_TM"/>
    <property type="match status" value="1"/>
</dbReference>
<comment type="caution">
    <text evidence="2">The sequence shown here is derived from an EMBL/GenBank/DDBJ whole genome shotgun (WGS) entry which is preliminary data.</text>
</comment>
<gene>
    <name evidence="2" type="ORF">GGQ96_003947</name>
</gene>
<proteinExistence type="predicted"/>
<protein>
    <submittedName>
        <fullName evidence="2">Putative iron-regulated membrane protein</fullName>
    </submittedName>
</protein>
<sequence length="362" mass="39567">MRRWMRRLHLGLGLGLGLLFALIGLTGSALVFYTGIDAGLHPSLRTGQGGEAPGWDSSAWDQALATGRATRHDPVGQWTLEATGEGGTIPARYYAMPGHHGDRMMLWFSPDGRRILRAQPWGGYAMSWIYQLHMQLLAGETGHQIVGWSGVAMLVLLASGLVAWWPRGTWRKALAFKRDAAALRRLRDWHKLTGLVSLAVLPVLVATGVLLALPVVTQTLLAPAPLPTPTPTPAVGPVIGVARALEVAHRALPDGRLVFVDVPNAPDAPIRVRMQVPGDPQTRFAGSYVWVDHRFGRVLAVRDLRRAGRRAWVDAWVRPLHDGTVGGLATRILAVLVGLAPAVLFATGLLHWLRRRRSYRAR</sequence>
<name>A0A7W7EZK0_9SPHN</name>
<dbReference type="Proteomes" id="UP000574769">
    <property type="component" value="Unassembled WGS sequence"/>
</dbReference>
<dbReference type="AlphaFoldDB" id="A0A7W7EZK0"/>
<feature type="transmembrane region" description="Helical" evidence="1">
    <location>
        <begin position="332"/>
        <end position="353"/>
    </location>
</feature>
<dbReference type="InterPro" id="IPR005625">
    <property type="entry name" value="PepSY-ass_TM"/>
</dbReference>
<dbReference type="EMBL" id="JACHNY010000015">
    <property type="protein sequence ID" value="MBB4619787.1"/>
    <property type="molecule type" value="Genomic_DNA"/>
</dbReference>
<evidence type="ECO:0000256" key="1">
    <source>
        <dbReference type="SAM" id="Phobius"/>
    </source>
</evidence>